<protein>
    <submittedName>
        <fullName evidence="2">Uncharacterized protein</fullName>
    </submittedName>
</protein>
<sequence length="196" mass="20934">MPTRGFRPFRAACHNTRVQVRQTPFRLLRAAVFAAVSASASLLLHLWSGGHAPGPLQFAAAAFLLFAAAYAVGGRQRGFLALAPLCFAAQYGLHEFFELGATATAGHADAAGAGMWLVHIAAALAQASWLARGDAAFARLLDALTLFVARVIRMVGAGVLVVIRPRRFVLRAQAPRPVPAVRTQISHRGPPRFVFS</sequence>
<feature type="transmembrane region" description="Helical" evidence="1">
    <location>
        <begin position="143"/>
        <end position="163"/>
    </location>
</feature>
<keyword evidence="1" id="KW-1133">Transmembrane helix</keyword>
<gene>
    <name evidence="2" type="ORF">GCM10010403_11500</name>
</gene>
<evidence type="ECO:0000256" key="1">
    <source>
        <dbReference type="SAM" id="Phobius"/>
    </source>
</evidence>
<keyword evidence="1" id="KW-0472">Membrane</keyword>
<dbReference type="EMBL" id="BAAASX010000002">
    <property type="protein sequence ID" value="GAA2323142.1"/>
    <property type="molecule type" value="Genomic_DNA"/>
</dbReference>
<keyword evidence="1" id="KW-0812">Transmembrane</keyword>
<feature type="transmembrane region" description="Helical" evidence="1">
    <location>
        <begin position="113"/>
        <end position="131"/>
    </location>
</feature>
<evidence type="ECO:0000313" key="2">
    <source>
        <dbReference type="EMBL" id="GAA2323142.1"/>
    </source>
</evidence>
<reference evidence="2 3" key="1">
    <citation type="journal article" date="2019" name="Int. J. Syst. Evol. Microbiol.">
        <title>The Global Catalogue of Microorganisms (GCM) 10K type strain sequencing project: providing services to taxonomists for standard genome sequencing and annotation.</title>
        <authorList>
            <consortium name="The Broad Institute Genomics Platform"/>
            <consortium name="The Broad Institute Genome Sequencing Center for Infectious Disease"/>
            <person name="Wu L."/>
            <person name="Ma J."/>
        </authorList>
    </citation>
    <scope>NUCLEOTIDE SEQUENCE [LARGE SCALE GENOMIC DNA]</scope>
    <source>
        <strain evidence="2 3">JCM 6238</strain>
    </source>
</reference>
<comment type="caution">
    <text evidence="2">The sequence shown here is derived from an EMBL/GenBank/DDBJ whole genome shotgun (WGS) entry which is preliminary data.</text>
</comment>
<organism evidence="2 3">
    <name type="scientific">Glycomyces rutgersensis</name>
    <dbReference type="NCBI Taxonomy" id="58115"/>
    <lineage>
        <taxon>Bacteria</taxon>
        <taxon>Bacillati</taxon>
        <taxon>Actinomycetota</taxon>
        <taxon>Actinomycetes</taxon>
        <taxon>Glycomycetales</taxon>
        <taxon>Glycomycetaceae</taxon>
        <taxon>Glycomyces</taxon>
    </lineage>
</organism>
<name>A0ABN3F8D4_9ACTN</name>
<proteinExistence type="predicted"/>
<evidence type="ECO:0000313" key="3">
    <source>
        <dbReference type="Proteomes" id="UP001501584"/>
    </source>
</evidence>
<dbReference type="Proteomes" id="UP001501584">
    <property type="component" value="Unassembled WGS sequence"/>
</dbReference>
<accession>A0ABN3F8D4</accession>
<feature type="transmembrane region" description="Helical" evidence="1">
    <location>
        <begin position="54"/>
        <end position="72"/>
    </location>
</feature>
<feature type="transmembrane region" description="Helical" evidence="1">
    <location>
        <begin position="27"/>
        <end position="48"/>
    </location>
</feature>
<keyword evidence="3" id="KW-1185">Reference proteome</keyword>